<dbReference type="Proteomes" id="UP000796761">
    <property type="component" value="Unassembled WGS sequence"/>
</dbReference>
<sequence>MQLTIIAEIQKYILARDNTDIVHIPGNLRGYYMPLIRQVNQINLFMESGQQISRLRKSIDQLRLAHLED</sequence>
<name>A0A8K1GZJ5_9PASS</name>
<proteinExistence type="predicted"/>
<reference evidence="1" key="1">
    <citation type="submission" date="2019-04" db="EMBL/GenBank/DDBJ databases">
        <title>Genome assembly of Zosterops borbonicus 15179.</title>
        <authorList>
            <person name="Leroy T."/>
            <person name="Anselmetti Y."/>
            <person name="Tilak M.-K."/>
            <person name="Nabholz B."/>
        </authorList>
    </citation>
    <scope>NUCLEOTIDE SEQUENCE</scope>
    <source>
        <strain evidence="1">HGM_15179</strain>
        <tissue evidence="1">Muscle</tissue>
    </source>
</reference>
<evidence type="ECO:0000313" key="1">
    <source>
        <dbReference type="EMBL" id="TRZ26514.1"/>
    </source>
</evidence>
<keyword evidence="2" id="KW-1185">Reference proteome</keyword>
<dbReference type="AlphaFoldDB" id="A0A8K1GZJ5"/>
<gene>
    <name evidence="1" type="ORF">HGM15179_000671</name>
</gene>
<organism evidence="1 2">
    <name type="scientific">Zosterops borbonicus</name>
    <dbReference type="NCBI Taxonomy" id="364589"/>
    <lineage>
        <taxon>Eukaryota</taxon>
        <taxon>Metazoa</taxon>
        <taxon>Chordata</taxon>
        <taxon>Craniata</taxon>
        <taxon>Vertebrata</taxon>
        <taxon>Euteleostomi</taxon>
        <taxon>Archelosauria</taxon>
        <taxon>Archosauria</taxon>
        <taxon>Dinosauria</taxon>
        <taxon>Saurischia</taxon>
        <taxon>Theropoda</taxon>
        <taxon>Coelurosauria</taxon>
        <taxon>Aves</taxon>
        <taxon>Neognathae</taxon>
        <taxon>Neoaves</taxon>
        <taxon>Telluraves</taxon>
        <taxon>Australaves</taxon>
        <taxon>Passeriformes</taxon>
        <taxon>Sylvioidea</taxon>
        <taxon>Zosteropidae</taxon>
        <taxon>Zosterops</taxon>
    </lineage>
</organism>
<accession>A0A8K1GZJ5</accession>
<comment type="caution">
    <text evidence="1">The sequence shown here is derived from an EMBL/GenBank/DDBJ whole genome shotgun (WGS) entry which is preliminary data.</text>
</comment>
<dbReference type="EMBL" id="SWJQ01000013">
    <property type="protein sequence ID" value="TRZ26514.1"/>
    <property type="molecule type" value="Genomic_DNA"/>
</dbReference>
<protein>
    <submittedName>
        <fullName evidence="1">Uncharacterized protein</fullName>
    </submittedName>
</protein>
<evidence type="ECO:0000313" key="2">
    <source>
        <dbReference type="Proteomes" id="UP000796761"/>
    </source>
</evidence>